<feature type="compositionally biased region" description="Polar residues" evidence="1">
    <location>
        <begin position="36"/>
        <end position="55"/>
    </location>
</feature>
<evidence type="ECO:0000313" key="2">
    <source>
        <dbReference type="EMBL" id="RKF78704.1"/>
    </source>
</evidence>
<organism evidence="2 3">
    <name type="scientific">Golovinomyces cichoracearum</name>
    <dbReference type="NCBI Taxonomy" id="62708"/>
    <lineage>
        <taxon>Eukaryota</taxon>
        <taxon>Fungi</taxon>
        <taxon>Dikarya</taxon>
        <taxon>Ascomycota</taxon>
        <taxon>Pezizomycotina</taxon>
        <taxon>Leotiomycetes</taxon>
        <taxon>Erysiphales</taxon>
        <taxon>Erysiphaceae</taxon>
        <taxon>Golovinomyces</taxon>
    </lineage>
</organism>
<feature type="region of interest" description="Disordered" evidence="1">
    <location>
        <begin position="1"/>
        <end position="63"/>
    </location>
</feature>
<proteinExistence type="predicted"/>
<accession>A0A420IVY4</accession>
<name>A0A420IVY4_9PEZI</name>
<protein>
    <submittedName>
        <fullName evidence="2">Uncharacterized protein</fullName>
    </submittedName>
</protein>
<dbReference type="EMBL" id="MCBQ01006196">
    <property type="protein sequence ID" value="RKF78704.1"/>
    <property type="molecule type" value="Genomic_DNA"/>
</dbReference>
<keyword evidence="3" id="KW-1185">Reference proteome</keyword>
<gene>
    <name evidence="2" type="ORF">GcM3_061033</name>
</gene>
<feature type="compositionally biased region" description="Polar residues" evidence="1">
    <location>
        <begin position="10"/>
        <end position="28"/>
    </location>
</feature>
<evidence type="ECO:0000256" key="1">
    <source>
        <dbReference type="SAM" id="MobiDB-lite"/>
    </source>
</evidence>
<reference evidence="2 3" key="1">
    <citation type="journal article" date="2018" name="BMC Genomics">
        <title>Comparative genome analyses reveal sequence features reflecting distinct modes of host-adaptation between dicot and monocot powdery mildew.</title>
        <authorList>
            <person name="Wu Y."/>
            <person name="Ma X."/>
            <person name="Pan Z."/>
            <person name="Kale S.D."/>
            <person name="Song Y."/>
            <person name="King H."/>
            <person name="Zhang Q."/>
            <person name="Presley C."/>
            <person name="Deng X."/>
            <person name="Wei C.I."/>
            <person name="Xiao S."/>
        </authorList>
    </citation>
    <scope>NUCLEOTIDE SEQUENCE [LARGE SCALE GENOMIC DNA]</scope>
    <source>
        <strain evidence="2">UMSG3</strain>
    </source>
</reference>
<dbReference type="Proteomes" id="UP000283383">
    <property type="component" value="Unassembled WGS sequence"/>
</dbReference>
<feature type="non-terminal residue" evidence="2">
    <location>
        <position position="63"/>
    </location>
</feature>
<evidence type="ECO:0000313" key="3">
    <source>
        <dbReference type="Proteomes" id="UP000283383"/>
    </source>
</evidence>
<sequence>MRGEKIHTNFEIQSRTISRTSDNANNSWAARAAGGMNNSLKNSNWGPPKQSTTPPKGQCHEDR</sequence>
<dbReference type="AlphaFoldDB" id="A0A420IVY4"/>
<comment type="caution">
    <text evidence="2">The sequence shown here is derived from an EMBL/GenBank/DDBJ whole genome shotgun (WGS) entry which is preliminary data.</text>
</comment>